<dbReference type="OrthoDB" id="6496718at2759"/>
<dbReference type="EnsemblMetazoa" id="XM_030993630">
    <property type="protein sequence ID" value="XP_030849490"/>
    <property type="gene ID" value="LOC115927569"/>
</dbReference>
<dbReference type="Pfam" id="PF05485">
    <property type="entry name" value="THAP"/>
    <property type="match status" value="1"/>
</dbReference>
<evidence type="ECO:0000256" key="1">
    <source>
        <dbReference type="ARBA" id="ARBA00022723"/>
    </source>
</evidence>
<evidence type="ECO:0000259" key="6">
    <source>
        <dbReference type="PROSITE" id="PS50950"/>
    </source>
</evidence>
<dbReference type="Proteomes" id="UP000007110">
    <property type="component" value="Unassembled WGS sequence"/>
</dbReference>
<dbReference type="PROSITE" id="PS50950">
    <property type="entry name" value="ZF_THAP"/>
    <property type="match status" value="1"/>
</dbReference>
<dbReference type="InterPro" id="IPR038441">
    <property type="entry name" value="THAP_Znf_sf"/>
</dbReference>
<keyword evidence="4 5" id="KW-0238">DNA-binding</keyword>
<dbReference type="Gene3D" id="6.20.210.20">
    <property type="entry name" value="THAP domain"/>
    <property type="match status" value="1"/>
</dbReference>
<dbReference type="KEGG" id="spu:115927569"/>
<accession>A0A7M7PEJ8</accession>
<dbReference type="SMART" id="SM00980">
    <property type="entry name" value="THAP"/>
    <property type="match status" value="1"/>
</dbReference>
<dbReference type="RefSeq" id="XP_030849490.1">
    <property type="nucleotide sequence ID" value="XM_030993630.1"/>
</dbReference>
<dbReference type="AlphaFoldDB" id="A0A7M7PEJ8"/>
<dbReference type="GeneID" id="115927569"/>
<feature type="domain" description="THAP-type" evidence="6">
    <location>
        <begin position="1"/>
        <end position="62"/>
    </location>
</feature>
<keyword evidence="8" id="KW-1185">Reference proteome</keyword>
<dbReference type="GO" id="GO:0003677">
    <property type="term" value="F:DNA binding"/>
    <property type="evidence" value="ECO:0007669"/>
    <property type="project" value="UniProtKB-UniRule"/>
</dbReference>
<dbReference type="KEGG" id="spu:115927568"/>
<organism evidence="7 8">
    <name type="scientific">Strongylocentrotus purpuratus</name>
    <name type="common">Purple sea urchin</name>
    <dbReference type="NCBI Taxonomy" id="7668"/>
    <lineage>
        <taxon>Eukaryota</taxon>
        <taxon>Metazoa</taxon>
        <taxon>Echinodermata</taxon>
        <taxon>Eleutherozoa</taxon>
        <taxon>Echinozoa</taxon>
        <taxon>Echinoidea</taxon>
        <taxon>Euechinoidea</taxon>
        <taxon>Echinacea</taxon>
        <taxon>Camarodonta</taxon>
        <taxon>Echinidea</taxon>
        <taxon>Strongylocentrotidae</taxon>
        <taxon>Strongylocentrotus</taxon>
    </lineage>
</organism>
<dbReference type="SMART" id="SM00692">
    <property type="entry name" value="DM3"/>
    <property type="match status" value="1"/>
</dbReference>
<protein>
    <recommendedName>
        <fullName evidence="6">THAP-type domain-containing protein</fullName>
    </recommendedName>
</protein>
<reference evidence="8" key="1">
    <citation type="submission" date="2015-02" db="EMBL/GenBank/DDBJ databases">
        <title>Genome sequencing for Strongylocentrotus purpuratus.</title>
        <authorList>
            <person name="Murali S."/>
            <person name="Liu Y."/>
            <person name="Vee V."/>
            <person name="English A."/>
            <person name="Wang M."/>
            <person name="Skinner E."/>
            <person name="Han Y."/>
            <person name="Muzny D.M."/>
            <person name="Worley K.C."/>
            <person name="Gibbs R.A."/>
        </authorList>
    </citation>
    <scope>NUCLEOTIDE SEQUENCE</scope>
</reference>
<proteinExistence type="predicted"/>
<evidence type="ECO:0000256" key="4">
    <source>
        <dbReference type="ARBA" id="ARBA00023125"/>
    </source>
</evidence>
<sequence length="177" mass="20027">MIFLFPRLPTKPSIRKEWLKALGGTEDPITRTYVCSMHFGPDNYSQTVKRRCLLPSAIPSLDMPVSNPIPFYHERTPVPLPTPGNLHDHSYTVSPGTTKRKLERALGIEKIKKRKAQMDNIKKSIKIQSLKDLKSTMQDHGMEDEAIQSTFDSVHGNAYVILCEQVYYEHVGSKSGS</sequence>
<evidence type="ECO:0000313" key="7">
    <source>
        <dbReference type="EnsemblMetazoa" id="XP_030849490"/>
    </source>
</evidence>
<evidence type="ECO:0000313" key="8">
    <source>
        <dbReference type="Proteomes" id="UP000007110"/>
    </source>
</evidence>
<dbReference type="GeneID" id="115927568"/>
<dbReference type="RefSeq" id="XP_030849489.1">
    <property type="nucleotide sequence ID" value="XM_030993629.1"/>
</dbReference>
<dbReference type="EnsemblMetazoa" id="XM_030993629">
    <property type="protein sequence ID" value="XP_030849489"/>
    <property type="gene ID" value="LOC115927568"/>
</dbReference>
<keyword evidence="3" id="KW-0862">Zinc</keyword>
<dbReference type="InterPro" id="IPR006612">
    <property type="entry name" value="THAP_Znf"/>
</dbReference>
<keyword evidence="2 5" id="KW-0863">Zinc-finger</keyword>
<reference evidence="7" key="2">
    <citation type="submission" date="2021-01" db="UniProtKB">
        <authorList>
            <consortium name="EnsemblMetazoa"/>
        </authorList>
    </citation>
    <scope>IDENTIFICATION</scope>
</reference>
<dbReference type="GO" id="GO:0008270">
    <property type="term" value="F:zinc ion binding"/>
    <property type="evidence" value="ECO:0007669"/>
    <property type="project" value="UniProtKB-KW"/>
</dbReference>
<keyword evidence="1" id="KW-0479">Metal-binding</keyword>
<evidence type="ECO:0000256" key="3">
    <source>
        <dbReference type="ARBA" id="ARBA00022833"/>
    </source>
</evidence>
<dbReference type="SUPFAM" id="SSF57716">
    <property type="entry name" value="Glucocorticoid receptor-like (DNA-binding domain)"/>
    <property type="match status" value="1"/>
</dbReference>
<dbReference type="InParanoid" id="A0A7M7PEJ8"/>
<evidence type="ECO:0000256" key="2">
    <source>
        <dbReference type="ARBA" id="ARBA00022771"/>
    </source>
</evidence>
<evidence type="ECO:0000256" key="5">
    <source>
        <dbReference type="PROSITE-ProRule" id="PRU00309"/>
    </source>
</evidence>
<name>A0A7M7PEJ8_STRPU</name>